<dbReference type="Proteomes" id="UP000247702">
    <property type="component" value="Unassembled WGS sequence"/>
</dbReference>
<dbReference type="AlphaFoldDB" id="A0A2Z6R4C8"/>
<reference evidence="1 2" key="1">
    <citation type="submission" date="2017-11" db="EMBL/GenBank/DDBJ databases">
        <title>The genome of Rhizophagus clarus HR1 reveals common genetic basis of auxotrophy among arbuscular mycorrhizal fungi.</title>
        <authorList>
            <person name="Kobayashi Y."/>
        </authorList>
    </citation>
    <scope>NUCLEOTIDE SEQUENCE [LARGE SCALE GENOMIC DNA]</scope>
    <source>
        <strain evidence="1 2">HR1</strain>
    </source>
</reference>
<gene>
    <name evidence="1" type="ORF">RclHR1_28610001</name>
</gene>
<sequence length="426" mass="51521">MNSFIKSINEPISSLYNKKCEECNYACNAIHFQRNFENWTSGDNDIDKFIQDTQLSAHYDLREALEWIPYDRFNDVKYVSERRIYKANWIDGHIRYWNDKNQNWKRDHNMFAILKSLNNLKNIALEFTNEINRPCGITQDPETKNYMMVLNNICKKCKHVCNAIYFQQNFENWTSNDDDIDKFIRDTQLLVHDKYNIKNALEWIPHDKLNDIKYVTKNEFGEVYRANWIDGNISYWDYKNQNWKREGTNNMFVNLMNLSTPKHITIEFTNEIKSEYEFYGITQDPITKNYMMVLNNICKKCKIICYTMYFQHKFIEWTSGNNDIDKFIQNTQLSAHEDTKEALEWIPYDRFDDVKYVSERRIYKANWIDGHIRYWDDKNQNWKREHNMFAILKSLNNLKNIALEFTNETLWNNSGSRNKKLYDGFK</sequence>
<dbReference type="EMBL" id="BEXD01002070">
    <property type="protein sequence ID" value="GBB96885.1"/>
    <property type="molecule type" value="Genomic_DNA"/>
</dbReference>
<comment type="caution">
    <text evidence="1">The sequence shown here is derived from an EMBL/GenBank/DDBJ whole genome shotgun (WGS) entry which is preliminary data.</text>
</comment>
<evidence type="ECO:0000313" key="1">
    <source>
        <dbReference type="EMBL" id="GBB96885.1"/>
    </source>
</evidence>
<keyword evidence="2" id="KW-1185">Reference proteome</keyword>
<accession>A0A2Z6R4C8</accession>
<dbReference type="SUPFAM" id="SSF101898">
    <property type="entry name" value="NHL repeat"/>
    <property type="match status" value="1"/>
</dbReference>
<proteinExistence type="predicted"/>
<dbReference type="Gene3D" id="1.10.10.1010">
    <property type="entry name" value="Intein homing endonuclease, domain IV"/>
    <property type="match status" value="3"/>
</dbReference>
<evidence type="ECO:0000313" key="2">
    <source>
        <dbReference type="Proteomes" id="UP000247702"/>
    </source>
</evidence>
<name>A0A2Z6R4C8_9GLOM</name>
<organism evidence="1 2">
    <name type="scientific">Rhizophagus clarus</name>
    <dbReference type="NCBI Taxonomy" id="94130"/>
    <lineage>
        <taxon>Eukaryota</taxon>
        <taxon>Fungi</taxon>
        <taxon>Fungi incertae sedis</taxon>
        <taxon>Mucoromycota</taxon>
        <taxon>Glomeromycotina</taxon>
        <taxon>Glomeromycetes</taxon>
        <taxon>Glomerales</taxon>
        <taxon>Glomeraceae</taxon>
        <taxon>Rhizophagus</taxon>
    </lineage>
</organism>
<protein>
    <submittedName>
        <fullName evidence="1">Uncharacterized protein</fullName>
    </submittedName>
</protein>